<proteinExistence type="predicted"/>
<dbReference type="RefSeq" id="XP_008901936.1">
    <property type="nucleotide sequence ID" value="XM_008903688.1"/>
</dbReference>
<dbReference type="Proteomes" id="UP000018817">
    <property type="component" value="Unassembled WGS sequence"/>
</dbReference>
<dbReference type="OMA" id="SNTHRAG"/>
<accession>W2QID2</accession>
<dbReference type="EMBL" id="KI669576">
    <property type="protein sequence ID" value="ETN12928.1"/>
    <property type="molecule type" value="Genomic_DNA"/>
</dbReference>
<dbReference type="AlphaFoldDB" id="W2QID2"/>
<dbReference type="GeneID" id="20178698"/>
<reference evidence="2" key="1">
    <citation type="submission" date="2011-12" db="EMBL/GenBank/DDBJ databases">
        <authorList>
            <consortium name="The Broad Institute Genome Sequencing Platform"/>
            <person name="Russ C."/>
            <person name="Tyler B."/>
            <person name="Panabieres F."/>
            <person name="Shan W."/>
            <person name="Tripathy S."/>
            <person name="Grunwald N."/>
            <person name="Machado M."/>
            <person name="Young S.K."/>
            <person name="Zeng Q."/>
            <person name="Gargeya S."/>
            <person name="Fitzgerald M."/>
            <person name="Haas B."/>
            <person name="Abouelleil A."/>
            <person name="Alvarado L."/>
            <person name="Arachchi H.M."/>
            <person name="Berlin A."/>
            <person name="Chapman S.B."/>
            <person name="Gearin G."/>
            <person name="Goldberg J."/>
            <person name="Griggs A."/>
            <person name="Gujja S."/>
            <person name="Hansen M."/>
            <person name="Heiman D."/>
            <person name="Howarth C."/>
            <person name="Larimer J."/>
            <person name="Lui A."/>
            <person name="MacDonald P.J.P."/>
            <person name="McCowen C."/>
            <person name="Montmayeur A."/>
            <person name="Murphy C."/>
            <person name="Neiman D."/>
            <person name="Pearson M."/>
            <person name="Priest M."/>
            <person name="Roberts A."/>
            <person name="Saif S."/>
            <person name="Shea T."/>
            <person name="Sisk P."/>
            <person name="Stolte C."/>
            <person name="Sykes S."/>
            <person name="Wortman J."/>
            <person name="Nusbaum C."/>
            <person name="Birren B."/>
        </authorList>
    </citation>
    <scope>NUCLEOTIDE SEQUENCE [LARGE SCALE GENOMIC DNA]</scope>
    <source>
        <strain evidence="2">INRA-310</strain>
    </source>
</reference>
<name>W2QID2_PHYN3</name>
<reference evidence="1 2" key="2">
    <citation type="submission" date="2013-11" db="EMBL/GenBank/DDBJ databases">
        <title>The Genome Sequence of Phytophthora parasitica INRA-310.</title>
        <authorList>
            <consortium name="The Broad Institute Genomics Platform"/>
            <person name="Russ C."/>
            <person name="Tyler B."/>
            <person name="Panabieres F."/>
            <person name="Shan W."/>
            <person name="Tripathy S."/>
            <person name="Grunwald N."/>
            <person name="Machado M."/>
            <person name="Johnson C.S."/>
            <person name="Arredondo F."/>
            <person name="Hong C."/>
            <person name="Coffey M."/>
            <person name="Young S.K."/>
            <person name="Zeng Q."/>
            <person name="Gargeya S."/>
            <person name="Fitzgerald M."/>
            <person name="Abouelleil A."/>
            <person name="Alvarado L."/>
            <person name="Chapman S.B."/>
            <person name="Gainer-Dewar J."/>
            <person name="Goldberg J."/>
            <person name="Griggs A."/>
            <person name="Gujja S."/>
            <person name="Hansen M."/>
            <person name="Howarth C."/>
            <person name="Imamovic A."/>
            <person name="Ireland A."/>
            <person name="Larimer J."/>
            <person name="McCowan C."/>
            <person name="Murphy C."/>
            <person name="Pearson M."/>
            <person name="Poon T.W."/>
            <person name="Priest M."/>
            <person name="Roberts A."/>
            <person name="Saif S."/>
            <person name="Shea T."/>
            <person name="Sykes S."/>
            <person name="Wortman J."/>
            <person name="Nusbaum C."/>
            <person name="Birren B."/>
        </authorList>
    </citation>
    <scope>NUCLEOTIDE SEQUENCE [LARGE SCALE GENOMIC DNA]</scope>
    <source>
        <strain evidence="1 2">INRA-310</strain>
    </source>
</reference>
<evidence type="ECO:0000313" key="1">
    <source>
        <dbReference type="EMBL" id="ETN12928.1"/>
    </source>
</evidence>
<organism evidence="1 2">
    <name type="scientific">Phytophthora nicotianae (strain INRA-310)</name>
    <name type="common">Phytophthora parasitica</name>
    <dbReference type="NCBI Taxonomy" id="761204"/>
    <lineage>
        <taxon>Eukaryota</taxon>
        <taxon>Sar</taxon>
        <taxon>Stramenopiles</taxon>
        <taxon>Oomycota</taxon>
        <taxon>Peronosporomycetes</taxon>
        <taxon>Peronosporales</taxon>
        <taxon>Peronosporaceae</taxon>
        <taxon>Phytophthora</taxon>
    </lineage>
</organism>
<gene>
    <name evidence="1" type="ORF">PPTG_08940</name>
</gene>
<evidence type="ECO:0000313" key="2">
    <source>
        <dbReference type="Proteomes" id="UP000018817"/>
    </source>
</evidence>
<dbReference type="VEuPathDB" id="FungiDB:PPTG_08940"/>
<sequence length="141" mass="15959">MTEPSEIRDQLQQLRALAAEICVNRVCARSRAVYRNSYMRFLRLPTDQKLLRAAVSRALDGDITQPPLRSQELEAGDFVAWLPTLRTTAGAQLSFNASNTHRAGLFNLSRVYKERMSTTLEQGLTDQFRGLNPFASHFSEL</sequence>
<protein>
    <submittedName>
        <fullName evidence="1">Uncharacterized protein</fullName>
    </submittedName>
</protein>